<dbReference type="GO" id="GO:0003676">
    <property type="term" value="F:nucleic acid binding"/>
    <property type="evidence" value="ECO:0007669"/>
    <property type="project" value="InterPro"/>
</dbReference>
<keyword evidence="4" id="KW-1185">Reference proteome</keyword>
<gene>
    <name evidence="3" type="primary">Dvir\GJ25757</name>
    <name evidence="3" type="ORF">Dvir_GJ25757</name>
</gene>
<dbReference type="EMBL" id="CH940679">
    <property type="protein sequence ID" value="KRF78179.1"/>
    <property type="molecule type" value="Genomic_DNA"/>
</dbReference>
<dbReference type="STRING" id="7244.A0A0Q9VZC5"/>
<protein>
    <recommendedName>
        <fullName evidence="2">CCHC-type domain-containing protein</fullName>
    </recommendedName>
</protein>
<name>A0A0Q9VZC5_DROVI</name>
<accession>A0A0Q9VZC5</accession>
<dbReference type="Pfam" id="PF00098">
    <property type="entry name" value="zf-CCHC"/>
    <property type="match status" value="1"/>
</dbReference>
<dbReference type="InterPro" id="IPR036875">
    <property type="entry name" value="Znf_CCHC_sf"/>
</dbReference>
<dbReference type="SUPFAM" id="SSF57756">
    <property type="entry name" value="Retrovirus zinc finger-like domains"/>
    <property type="match status" value="1"/>
</dbReference>
<keyword evidence="1" id="KW-0863">Zinc-finger</keyword>
<feature type="domain" description="CCHC-type" evidence="2">
    <location>
        <begin position="108"/>
        <end position="123"/>
    </location>
</feature>
<proteinExistence type="predicted"/>
<dbReference type="InterPro" id="IPR001878">
    <property type="entry name" value="Znf_CCHC"/>
</dbReference>
<evidence type="ECO:0000313" key="4">
    <source>
        <dbReference type="Proteomes" id="UP000008792"/>
    </source>
</evidence>
<organism evidence="3 4">
    <name type="scientific">Drosophila virilis</name>
    <name type="common">Fruit fly</name>
    <dbReference type="NCBI Taxonomy" id="7244"/>
    <lineage>
        <taxon>Eukaryota</taxon>
        <taxon>Metazoa</taxon>
        <taxon>Ecdysozoa</taxon>
        <taxon>Arthropoda</taxon>
        <taxon>Hexapoda</taxon>
        <taxon>Insecta</taxon>
        <taxon>Pterygota</taxon>
        <taxon>Neoptera</taxon>
        <taxon>Endopterygota</taxon>
        <taxon>Diptera</taxon>
        <taxon>Brachycera</taxon>
        <taxon>Muscomorpha</taxon>
        <taxon>Ephydroidea</taxon>
        <taxon>Drosophilidae</taxon>
        <taxon>Drosophila</taxon>
    </lineage>
</organism>
<reference evidence="3 4" key="1">
    <citation type="journal article" date="2007" name="Nature">
        <title>Evolution of genes and genomes on the Drosophila phylogeny.</title>
        <authorList>
            <consortium name="Drosophila 12 Genomes Consortium"/>
            <person name="Clark A.G."/>
            <person name="Eisen M.B."/>
            <person name="Smith D.R."/>
            <person name="Bergman C.M."/>
            <person name="Oliver B."/>
            <person name="Markow T.A."/>
            <person name="Kaufman T.C."/>
            <person name="Kellis M."/>
            <person name="Gelbart W."/>
            <person name="Iyer V.N."/>
            <person name="Pollard D.A."/>
            <person name="Sackton T.B."/>
            <person name="Larracuente A.M."/>
            <person name="Singh N.D."/>
            <person name="Abad J.P."/>
            <person name="Abt D.N."/>
            <person name="Adryan B."/>
            <person name="Aguade M."/>
            <person name="Akashi H."/>
            <person name="Anderson W.W."/>
            <person name="Aquadro C.F."/>
            <person name="Ardell D.H."/>
            <person name="Arguello R."/>
            <person name="Artieri C.G."/>
            <person name="Barbash D.A."/>
            <person name="Barker D."/>
            <person name="Barsanti P."/>
            <person name="Batterham P."/>
            <person name="Batzoglou S."/>
            <person name="Begun D."/>
            <person name="Bhutkar A."/>
            <person name="Blanco E."/>
            <person name="Bosak S.A."/>
            <person name="Bradley R.K."/>
            <person name="Brand A.D."/>
            <person name="Brent M.R."/>
            <person name="Brooks A.N."/>
            <person name="Brown R.H."/>
            <person name="Butlin R.K."/>
            <person name="Caggese C."/>
            <person name="Calvi B.R."/>
            <person name="Bernardo de Carvalho A."/>
            <person name="Caspi A."/>
            <person name="Castrezana S."/>
            <person name="Celniker S.E."/>
            <person name="Chang J.L."/>
            <person name="Chapple C."/>
            <person name="Chatterji S."/>
            <person name="Chinwalla A."/>
            <person name="Civetta A."/>
            <person name="Clifton S.W."/>
            <person name="Comeron J.M."/>
            <person name="Costello J.C."/>
            <person name="Coyne J.A."/>
            <person name="Daub J."/>
            <person name="David R.G."/>
            <person name="Delcher A.L."/>
            <person name="Delehaunty K."/>
            <person name="Do C.B."/>
            <person name="Ebling H."/>
            <person name="Edwards K."/>
            <person name="Eickbush T."/>
            <person name="Evans J.D."/>
            <person name="Filipski A."/>
            <person name="Findeiss S."/>
            <person name="Freyhult E."/>
            <person name="Fulton L."/>
            <person name="Fulton R."/>
            <person name="Garcia A.C."/>
            <person name="Gardiner A."/>
            <person name="Garfield D.A."/>
            <person name="Garvin B.E."/>
            <person name="Gibson G."/>
            <person name="Gilbert D."/>
            <person name="Gnerre S."/>
            <person name="Godfrey J."/>
            <person name="Good R."/>
            <person name="Gotea V."/>
            <person name="Gravely B."/>
            <person name="Greenberg A.J."/>
            <person name="Griffiths-Jones S."/>
            <person name="Gross S."/>
            <person name="Guigo R."/>
            <person name="Gustafson E.A."/>
            <person name="Haerty W."/>
            <person name="Hahn M.W."/>
            <person name="Halligan D.L."/>
            <person name="Halpern A.L."/>
            <person name="Halter G.M."/>
            <person name="Han M.V."/>
            <person name="Heger A."/>
            <person name="Hillier L."/>
            <person name="Hinrichs A.S."/>
            <person name="Holmes I."/>
            <person name="Hoskins R.A."/>
            <person name="Hubisz M.J."/>
            <person name="Hultmark D."/>
            <person name="Huntley M.A."/>
            <person name="Jaffe D.B."/>
            <person name="Jagadeeshan S."/>
            <person name="Jeck W.R."/>
            <person name="Johnson J."/>
            <person name="Jones C.D."/>
            <person name="Jordan W.C."/>
            <person name="Karpen G.H."/>
            <person name="Kataoka E."/>
            <person name="Keightley P.D."/>
            <person name="Kheradpour P."/>
            <person name="Kirkness E.F."/>
            <person name="Koerich L.B."/>
            <person name="Kristiansen K."/>
            <person name="Kudrna D."/>
            <person name="Kulathinal R.J."/>
            <person name="Kumar S."/>
            <person name="Kwok R."/>
            <person name="Lander E."/>
            <person name="Langley C.H."/>
            <person name="Lapoint R."/>
            <person name="Lazzaro B.P."/>
            <person name="Lee S.J."/>
            <person name="Levesque L."/>
            <person name="Li R."/>
            <person name="Lin C.F."/>
            <person name="Lin M.F."/>
            <person name="Lindblad-Toh K."/>
            <person name="Llopart A."/>
            <person name="Long M."/>
            <person name="Low L."/>
            <person name="Lozovsky E."/>
            <person name="Lu J."/>
            <person name="Luo M."/>
            <person name="Machado C.A."/>
            <person name="Makalowski W."/>
            <person name="Marzo M."/>
            <person name="Matsuda M."/>
            <person name="Matzkin L."/>
            <person name="McAllister B."/>
            <person name="McBride C.S."/>
            <person name="McKernan B."/>
            <person name="McKernan K."/>
            <person name="Mendez-Lago M."/>
            <person name="Minx P."/>
            <person name="Mollenhauer M.U."/>
            <person name="Montooth K."/>
            <person name="Mount S.M."/>
            <person name="Mu X."/>
            <person name="Myers E."/>
            <person name="Negre B."/>
            <person name="Newfeld S."/>
            <person name="Nielsen R."/>
            <person name="Noor M.A."/>
            <person name="O'Grady P."/>
            <person name="Pachter L."/>
            <person name="Papaceit M."/>
            <person name="Parisi M.J."/>
            <person name="Parisi M."/>
            <person name="Parts L."/>
            <person name="Pedersen J.S."/>
            <person name="Pesole G."/>
            <person name="Phillippy A.M."/>
            <person name="Ponting C.P."/>
            <person name="Pop M."/>
            <person name="Porcelli D."/>
            <person name="Powell J.R."/>
            <person name="Prohaska S."/>
            <person name="Pruitt K."/>
            <person name="Puig M."/>
            <person name="Quesneville H."/>
            <person name="Ram K.R."/>
            <person name="Rand D."/>
            <person name="Rasmussen M.D."/>
            <person name="Reed L.K."/>
            <person name="Reenan R."/>
            <person name="Reily A."/>
            <person name="Remington K.A."/>
            <person name="Rieger T.T."/>
            <person name="Ritchie M.G."/>
            <person name="Robin C."/>
            <person name="Rogers Y.H."/>
            <person name="Rohde C."/>
            <person name="Rozas J."/>
            <person name="Rubenfield M.J."/>
            <person name="Ruiz A."/>
            <person name="Russo S."/>
            <person name="Salzberg S.L."/>
            <person name="Sanchez-Gracia A."/>
            <person name="Saranga D.J."/>
            <person name="Sato H."/>
            <person name="Schaeffer S.W."/>
            <person name="Schatz M.C."/>
            <person name="Schlenke T."/>
            <person name="Schwartz R."/>
            <person name="Segarra C."/>
            <person name="Singh R.S."/>
            <person name="Sirot L."/>
            <person name="Sirota M."/>
            <person name="Sisneros N.B."/>
            <person name="Smith C.D."/>
            <person name="Smith T.F."/>
            <person name="Spieth J."/>
            <person name="Stage D.E."/>
            <person name="Stark A."/>
            <person name="Stephan W."/>
            <person name="Strausberg R.L."/>
            <person name="Strempel S."/>
            <person name="Sturgill D."/>
            <person name="Sutton G."/>
            <person name="Sutton G.G."/>
            <person name="Tao W."/>
            <person name="Teichmann S."/>
            <person name="Tobari Y.N."/>
            <person name="Tomimura Y."/>
            <person name="Tsolas J.M."/>
            <person name="Valente V.L."/>
            <person name="Venter E."/>
            <person name="Venter J.C."/>
            <person name="Vicario S."/>
            <person name="Vieira F.G."/>
            <person name="Vilella A.J."/>
            <person name="Villasante A."/>
            <person name="Walenz B."/>
            <person name="Wang J."/>
            <person name="Wasserman M."/>
            <person name="Watts T."/>
            <person name="Wilson D."/>
            <person name="Wilson R.K."/>
            <person name="Wing R.A."/>
            <person name="Wolfner M.F."/>
            <person name="Wong A."/>
            <person name="Wong G.K."/>
            <person name="Wu C.I."/>
            <person name="Wu G."/>
            <person name="Yamamoto D."/>
            <person name="Yang H.P."/>
            <person name="Yang S.P."/>
            <person name="Yorke J.A."/>
            <person name="Yoshida K."/>
            <person name="Zdobnov E."/>
            <person name="Zhang P."/>
            <person name="Zhang Y."/>
            <person name="Zimin A.V."/>
            <person name="Baldwin J."/>
            <person name="Abdouelleil A."/>
            <person name="Abdulkadir J."/>
            <person name="Abebe A."/>
            <person name="Abera B."/>
            <person name="Abreu J."/>
            <person name="Acer S.C."/>
            <person name="Aftuck L."/>
            <person name="Alexander A."/>
            <person name="An P."/>
            <person name="Anderson E."/>
            <person name="Anderson S."/>
            <person name="Arachi H."/>
            <person name="Azer M."/>
            <person name="Bachantsang P."/>
            <person name="Barry A."/>
            <person name="Bayul T."/>
            <person name="Berlin A."/>
            <person name="Bessette D."/>
            <person name="Bloom T."/>
            <person name="Blye J."/>
            <person name="Boguslavskiy L."/>
            <person name="Bonnet C."/>
            <person name="Boukhgalter B."/>
            <person name="Bourzgui I."/>
            <person name="Brown A."/>
            <person name="Cahill P."/>
            <person name="Channer S."/>
            <person name="Cheshatsang Y."/>
            <person name="Chuda L."/>
            <person name="Citroen M."/>
            <person name="Collymore A."/>
            <person name="Cooke P."/>
            <person name="Costello M."/>
            <person name="D'Aco K."/>
            <person name="Daza R."/>
            <person name="De Haan G."/>
            <person name="DeGray S."/>
            <person name="DeMaso C."/>
            <person name="Dhargay N."/>
            <person name="Dooley K."/>
            <person name="Dooley E."/>
            <person name="Doricent M."/>
            <person name="Dorje P."/>
            <person name="Dorjee K."/>
            <person name="Dupes A."/>
            <person name="Elong R."/>
            <person name="Falk J."/>
            <person name="Farina A."/>
            <person name="Faro S."/>
            <person name="Ferguson D."/>
            <person name="Fisher S."/>
            <person name="Foley C.D."/>
            <person name="Franke A."/>
            <person name="Friedrich D."/>
            <person name="Gadbois L."/>
            <person name="Gearin G."/>
            <person name="Gearin C.R."/>
            <person name="Giannoukos G."/>
            <person name="Goode T."/>
            <person name="Graham J."/>
            <person name="Grandbois E."/>
            <person name="Grewal S."/>
            <person name="Gyaltsen K."/>
            <person name="Hafez N."/>
            <person name="Hagos B."/>
            <person name="Hall J."/>
            <person name="Henson C."/>
            <person name="Hollinger A."/>
            <person name="Honan T."/>
            <person name="Huard M.D."/>
            <person name="Hughes L."/>
            <person name="Hurhula B."/>
            <person name="Husby M.E."/>
            <person name="Kamat A."/>
            <person name="Kanga B."/>
            <person name="Kashin S."/>
            <person name="Khazanovich D."/>
            <person name="Kisner P."/>
            <person name="Lance K."/>
            <person name="Lara M."/>
            <person name="Lee W."/>
            <person name="Lennon N."/>
            <person name="Letendre F."/>
            <person name="LeVine R."/>
            <person name="Lipovsky A."/>
            <person name="Liu X."/>
            <person name="Liu J."/>
            <person name="Liu S."/>
            <person name="Lokyitsang T."/>
            <person name="Lokyitsang Y."/>
            <person name="Lubonja R."/>
            <person name="Lui A."/>
            <person name="MacDonald P."/>
            <person name="Magnisalis V."/>
            <person name="Maru K."/>
            <person name="Matthews C."/>
            <person name="McCusker W."/>
            <person name="McDonough S."/>
            <person name="Mehta T."/>
            <person name="Meldrim J."/>
            <person name="Meneus L."/>
            <person name="Mihai O."/>
            <person name="Mihalev A."/>
            <person name="Mihova T."/>
            <person name="Mittelman R."/>
            <person name="Mlenga V."/>
            <person name="Montmayeur A."/>
            <person name="Mulrain L."/>
            <person name="Navidi A."/>
            <person name="Naylor J."/>
            <person name="Negash T."/>
            <person name="Nguyen T."/>
            <person name="Nguyen N."/>
            <person name="Nicol R."/>
            <person name="Norbu C."/>
            <person name="Norbu N."/>
            <person name="Novod N."/>
            <person name="O'Neill B."/>
            <person name="Osman S."/>
            <person name="Markiewicz E."/>
            <person name="Oyono O.L."/>
            <person name="Patti C."/>
            <person name="Phunkhang P."/>
            <person name="Pierre F."/>
            <person name="Priest M."/>
            <person name="Raghuraman S."/>
            <person name="Rege F."/>
            <person name="Reyes R."/>
            <person name="Rise C."/>
            <person name="Rogov P."/>
            <person name="Ross K."/>
            <person name="Ryan E."/>
            <person name="Settipalli S."/>
            <person name="Shea T."/>
            <person name="Sherpa N."/>
            <person name="Shi L."/>
            <person name="Shih D."/>
            <person name="Sparrow T."/>
            <person name="Spaulding J."/>
            <person name="Stalker J."/>
            <person name="Stange-Thomann N."/>
            <person name="Stavropoulos S."/>
            <person name="Stone C."/>
            <person name="Strader C."/>
            <person name="Tesfaye S."/>
            <person name="Thomson T."/>
            <person name="Thoulutsang Y."/>
            <person name="Thoulutsang D."/>
            <person name="Topham K."/>
            <person name="Topping I."/>
            <person name="Tsamla T."/>
            <person name="Vassiliev H."/>
            <person name="Vo A."/>
            <person name="Wangchuk T."/>
            <person name="Wangdi T."/>
            <person name="Weiand M."/>
            <person name="Wilkinson J."/>
            <person name="Wilson A."/>
            <person name="Yadav S."/>
            <person name="Young G."/>
            <person name="Yu Q."/>
            <person name="Zembek L."/>
            <person name="Zhong D."/>
            <person name="Zimmer A."/>
            <person name="Zwirko Z."/>
            <person name="Jaffe D.B."/>
            <person name="Alvarez P."/>
            <person name="Brockman W."/>
            <person name="Butler J."/>
            <person name="Chin C."/>
            <person name="Gnerre S."/>
            <person name="Grabherr M."/>
            <person name="Kleber M."/>
            <person name="Mauceli E."/>
            <person name="MacCallum I."/>
        </authorList>
    </citation>
    <scope>NUCLEOTIDE SEQUENCE [LARGE SCALE GENOMIC DNA]</scope>
    <source>
        <strain evidence="4">Tucson 15010-1051.87</strain>
    </source>
</reference>
<dbReference type="GO" id="GO:0008270">
    <property type="term" value="F:zinc ion binding"/>
    <property type="evidence" value="ECO:0007669"/>
    <property type="project" value="UniProtKB-KW"/>
</dbReference>
<dbReference type="Gene3D" id="4.10.60.10">
    <property type="entry name" value="Zinc finger, CCHC-type"/>
    <property type="match status" value="1"/>
</dbReference>
<dbReference type="InParanoid" id="A0A0Q9VZC5"/>
<dbReference type="PROSITE" id="PS50158">
    <property type="entry name" value="ZF_CCHC"/>
    <property type="match status" value="1"/>
</dbReference>
<sequence length="144" mass="15955">MSQVEIRDLDELATKEEVVEAVKNALNDDSLLIESIKSLRPAFGGQQRATITLPAPTARTLVEKANVRIGWVVCRIRAIDQPKRCFEYQGFGYIAANCTSGDELKGACFRCGDIGHVAKSCSKQQQCSLCTQKGEIYGPRYRQL</sequence>
<dbReference type="SMART" id="SM00343">
    <property type="entry name" value="ZnF_C2HC"/>
    <property type="match status" value="1"/>
</dbReference>
<keyword evidence="1" id="KW-0862">Zinc</keyword>
<keyword evidence="1" id="KW-0479">Metal-binding</keyword>
<dbReference type="Proteomes" id="UP000008792">
    <property type="component" value="Unassembled WGS sequence"/>
</dbReference>
<dbReference type="AlphaFoldDB" id="A0A0Q9VZC5"/>
<evidence type="ECO:0000256" key="1">
    <source>
        <dbReference type="PROSITE-ProRule" id="PRU00047"/>
    </source>
</evidence>
<evidence type="ECO:0000259" key="2">
    <source>
        <dbReference type="PROSITE" id="PS50158"/>
    </source>
</evidence>
<evidence type="ECO:0000313" key="3">
    <source>
        <dbReference type="EMBL" id="KRF78179.1"/>
    </source>
</evidence>